<feature type="compositionally biased region" description="Polar residues" evidence="1">
    <location>
        <begin position="1"/>
        <end position="21"/>
    </location>
</feature>
<protein>
    <recommendedName>
        <fullName evidence="2">OCRE domain-containing protein</fullName>
    </recommendedName>
</protein>
<proteinExistence type="predicted"/>
<dbReference type="InterPro" id="IPR041591">
    <property type="entry name" value="OCRE"/>
</dbReference>
<feature type="compositionally biased region" description="Low complexity" evidence="1">
    <location>
        <begin position="633"/>
        <end position="644"/>
    </location>
</feature>
<dbReference type="AlphaFoldDB" id="A0A9W8HA05"/>
<evidence type="ECO:0000259" key="2">
    <source>
        <dbReference type="Pfam" id="PF17780"/>
    </source>
</evidence>
<feature type="region of interest" description="Disordered" evidence="1">
    <location>
        <begin position="292"/>
        <end position="311"/>
    </location>
</feature>
<organism evidence="3 4">
    <name type="scientific">Coemansia interrupta</name>
    <dbReference type="NCBI Taxonomy" id="1126814"/>
    <lineage>
        <taxon>Eukaryota</taxon>
        <taxon>Fungi</taxon>
        <taxon>Fungi incertae sedis</taxon>
        <taxon>Zoopagomycota</taxon>
        <taxon>Kickxellomycotina</taxon>
        <taxon>Kickxellomycetes</taxon>
        <taxon>Kickxellales</taxon>
        <taxon>Kickxellaceae</taxon>
        <taxon>Coemansia</taxon>
    </lineage>
</organism>
<dbReference type="Proteomes" id="UP001140172">
    <property type="component" value="Unassembled WGS sequence"/>
</dbReference>
<evidence type="ECO:0000313" key="3">
    <source>
        <dbReference type="EMBL" id="KAJ2780230.1"/>
    </source>
</evidence>
<feature type="compositionally biased region" description="Low complexity" evidence="1">
    <location>
        <begin position="292"/>
        <end position="305"/>
    </location>
</feature>
<evidence type="ECO:0000313" key="4">
    <source>
        <dbReference type="Proteomes" id="UP001140172"/>
    </source>
</evidence>
<feature type="domain" description="OCRE" evidence="2">
    <location>
        <begin position="310"/>
        <end position="340"/>
    </location>
</feature>
<feature type="compositionally biased region" description="Polar residues" evidence="1">
    <location>
        <begin position="221"/>
        <end position="234"/>
    </location>
</feature>
<feature type="region of interest" description="Disordered" evidence="1">
    <location>
        <begin position="1"/>
        <end position="96"/>
    </location>
</feature>
<feature type="region of interest" description="Disordered" evidence="1">
    <location>
        <begin position="625"/>
        <end position="644"/>
    </location>
</feature>
<sequence>MTQGVVPPSVTSPSRRGTPATNDPIPYFGGASDTGAGGMDFFNTLGDAKPNSTSAAQQPPSQYSHQQHYQPPQSYQASSSQIYQQQSYQQPQQQVQAPVSQPYMGYQQYQQYQQTQQYQLPPRDIPPRSATGPAVDYPYQGYGYASHAPNHATTSTADPYRSTSVVYGGMQYNGAQYGYQQQFEQLAENPLPVSTSLSAPIAAAANAAPADGVAFFDQLAGSNTHQSSDPAQINQQPQSQQPQSQQQQPNYSGGYYPASQINDAFAQVPTLETTDTSHYGYASSTTASQTQQQATQYAAADGQGDTDTSNGVIYDEASGQYYDTNSGQYYDNASGTWYYPQQPTDHDTGAYEPAISSVAQAVTSPTAEQAQPMETASKVAPLALVAQTSDVPAAVVLSRQVPDTLDGASFFDDLNTVASAAEGANGVAVLPQTVQHDSGLVVGQNERNTPTDKDQVPDLQQPLSGKVDMDHQGYTQEYTASSTETHPPEAATIITTQQSTREPIANTGAGVEVPVVSETIEDIDAVAASVSDDPVSTNSASLASGTLVLDKDYAAPATAATVAPAAVPEMTLLDSSVYPAAIGDDVTSSDINTSAALPESNISTSAVPTVATEGGSIQQVSLAEPADMADATQPQQYQQQQQQM</sequence>
<feature type="compositionally biased region" description="Low complexity" evidence="1">
    <location>
        <begin position="54"/>
        <end position="96"/>
    </location>
</feature>
<keyword evidence="4" id="KW-1185">Reference proteome</keyword>
<feature type="region of interest" description="Disordered" evidence="1">
    <location>
        <begin position="221"/>
        <end position="258"/>
    </location>
</feature>
<name>A0A9W8HA05_9FUNG</name>
<evidence type="ECO:0000256" key="1">
    <source>
        <dbReference type="SAM" id="MobiDB-lite"/>
    </source>
</evidence>
<feature type="non-terminal residue" evidence="3">
    <location>
        <position position="644"/>
    </location>
</feature>
<dbReference type="EMBL" id="JANBUM010000259">
    <property type="protein sequence ID" value="KAJ2780230.1"/>
    <property type="molecule type" value="Genomic_DNA"/>
</dbReference>
<dbReference type="OrthoDB" id="8918678at2759"/>
<gene>
    <name evidence="3" type="ORF">GGI15_003605</name>
</gene>
<dbReference type="Pfam" id="PF17780">
    <property type="entry name" value="OCRE"/>
    <property type="match status" value="1"/>
</dbReference>
<feature type="compositionally biased region" description="Low complexity" evidence="1">
    <location>
        <begin position="235"/>
        <end position="249"/>
    </location>
</feature>
<comment type="caution">
    <text evidence="3">The sequence shown here is derived from an EMBL/GenBank/DDBJ whole genome shotgun (WGS) entry which is preliminary data.</text>
</comment>
<accession>A0A9W8HA05</accession>
<reference evidence="3" key="1">
    <citation type="submission" date="2022-07" db="EMBL/GenBank/DDBJ databases">
        <title>Phylogenomic reconstructions and comparative analyses of Kickxellomycotina fungi.</title>
        <authorList>
            <person name="Reynolds N.K."/>
            <person name="Stajich J.E."/>
            <person name="Barry K."/>
            <person name="Grigoriev I.V."/>
            <person name="Crous P."/>
            <person name="Smith M.E."/>
        </authorList>
    </citation>
    <scope>NUCLEOTIDE SEQUENCE</scope>
    <source>
        <strain evidence="3">BCRC 34489</strain>
    </source>
</reference>